<comment type="caution">
    <text evidence="10">The sequence shown here is derived from an EMBL/GenBank/DDBJ whole genome shotgun (WGS) entry which is preliminary data.</text>
</comment>
<dbReference type="Pfam" id="PF10590">
    <property type="entry name" value="PNP_phzG_C"/>
    <property type="match status" value="1"/>
</dbReference>
<evidence type="ECO:0000256" key="2">
    <source>
        <dbReference type="ARBA" id="ARBA00004738"/>
    </source>
</evidence>
<evidence type="ECO:0000313" key="10">
    <source>
        <dbReference type="EMBL" id="KAF4617192.1"/>
    </source>
</evidence>
<evidence type="ECO:0000256" key="3">
    <source>
        <dbReference type="ARBA" id="ARBA00005037"/>
    </source>
</evidence>
<dbReference type="EC" id="1.4.3.5" evidence="4"/>
<feature type="domain" description="Pyridoxine 5'-phosphate oxidase dimerisation C-terminal" evidence="9">
    <location>
        <begin position="232"/>
        <end position="279"/>
    </location>
</feature>
<proteinExistence type="inferred from homology"/>
<dbReference type="SUPFAM" id="SSF50475">
    <property type="entry name" value="FMN-binding split barrel"/>
    <property type="match status" value="1"/>
</dbReference>
<dbReference type="Proteomes" id="UP000521872">
    <property type="component" value="Unassembled WGS sequence"/>
</dbReference>
<dbReference type="PANTHER" id="PTHR10851">
    <property type="entry name" value="PYRIDOXINE-5-PHOSPHATE OXIDASE"/>
    <property type="match status" value="1"/>
</dbReference>
<dbReference type="AlphaFoldDB" id="A0A8H4QTR1"/>
<feature type="domain" description="Pyridoxamine 5'-phosphate oxidase N-terminal" evidence="8">
    <location>
        <begin position="96"/>
        <end position="200"/>
    </location>
</feature>
<protein>
    <recommendedName>
        <fullName evidence="4">pyridoxal 5'-phosphate synthase</fullName>
        <ecNumber evidence="4">1.4.3.5</ecNumber>
    </recommendedName>
</protein>
<dbReference type="GO" id="GO:0004733">
    <property type="term" value="F:pyridoxamine phosphate oxidase activity"/>
    <property type="evidence" value="ECO:0007669"/>
    <property type="project" value="UniProtKB-EC"/>
</dbReference>
<sequence>MACIARNVFQSLPVRKTPLLPLNLCRIIHTRGQPSHNKRLHELMDKVIDEPQADKLKVLPHNQYATKDHLTPQTAAPQPLDQFRAWFKEAVEGSKVQEPEAMSLSTATPTGIPSARIVLLKQVDARGFVFFTNYTSRKSQEILANPHAALVFYWREVSRSVRVIGRVEKLSREESEEYFQSRPIGSRLGAWASKQSTVIGEGELEARLKKVQDRFGVPDDKGEGVVPTPEFWGGWRVIPDEVEFWSGKPSRLHDRVRYLRVEQAGTDEHPTWKIDRLSP</sequence>
<keyword evidence="6" id="KW-0288">FMN</keyword>
<comment type="cofactor">
    <cofactor evidence="1">
        <name>FMN</name>
        <dbReference type="ChEBI" id="CHEBI:58210"/>
    </cofactor>
</comment>
<dbReference type="UniPathway" id="UPA01068">
    <property type="reaction ID" value="UER00304"/>
</dbReference>
<organism evidence="10 11">
    <name type="scientific">Agrocybe pediades</name>
    <dbReference type="NCBI Taxonomy" id="84607"/>
    <lineage>
        <taxon>Eukaryota</taxon>
        <taxon>Fungi</taxon>
        <taxon>Dikarya</taxon>
        <taxon>Basidiomycota</taxon>
        <taxon>Agaricomycotina</taxon>
        <taxon>Agaricomycetes</taxon>
        <taxon>Agaricomycetidae</taxon>
        <taxon>Agaricales</taxon>
        <taxon>Agaricineae</taxon>
        <taxon>Strophariaceae</taxon>
        <taxon>Agrocybe</taxon>
    </lineage>
</organism>
<keyword evidence="7" id="KW-0560">Oxidoreductase</keyword>
<dbReference type="HAMAP" id="MF_01629">
    <property type="entry name" value="PdxH"/>
    <property type="match status" value="1"/>
</dbReference>
<evidence type="ECO:0000256" key="1">
    <source>
        <dbReference type="ARBA" id="ARBA00001917"/>
    </source>
</evidence>
<evidence type="ECO:0000313" key="11">
    <source>
        <dbReference type="Proteomes" id="UP000521872"/>
    </source>
</evidence>
<dbReference type="Pfam" id="PF01243">
    <property type="entry name" value="PNPOx_N"/>
    <property type="match status" value="1"/>
</dbReference>
<name>A0A8H4QTR1_9AGAR</name>
<evidence type="ECO:0000259" key="8">
    <source>
        <dbReference type="Pfam" id="PF01243"/>
    </source>
</evidence>
<dbReference type="InterPro" id="IPR019576">
    <property type="entry name" value="Pyridoxamine_oxidase_dimer_C"/>
</dbReference>
<accession>A0A8H4QTR1</accession>
<dbReference type="InterPro" id="IPR000659">
    <property type="entry name" value="Pyridox_Oxase"/>
</dbReference>
<dbReference type="PANTHER" id="PTHR10851:SF0">
    <property type="entry name" value="PYRIDOXINE-5'-PHOSPHATE OXIDASE"/>
    <property type="match status" value="1"/>
</dbReference>
<dbReference type="GO" id="GO:0008615">
    <property type="term" value="P:pyridoxine biosynthetic process"/>
    <property type="evidence" value="ECO:0007669"/>
    <property type="project" value="InterPro"/>
</dbReference>
<gene>
    <name evidence="10" type="ORF">D9613_006033</name>
</gene>
<dbReference type="EMBL" id="JAACJL010000030">
    <property type="protein sequence ID" value="KAF4617192.1"/>
    <property type="molecule type" value="Genomic_DNA"/>
</dbReference>
<dbReference type="InterPro" id="IPR012349">
    <property type="entry name" value="Split_barrel_FMN-bd"/>
</dbReference>
<evidence type="ECO:0000256" key="4">
    <source>
        <dbReference type="ARBA" id="ARBA00012801"/>
    </source>
</evidence>
<dbReference type="InterPro" id="IPR011576">
    <property type="entry name" value="Pyridox_Oxase_N"/>
</dbReference>
<keyword evidence="11" id="KW-1185">Reference proteome</keyword>
<dbReference type="NCBIfam" id="NF004231">
    <property type="entry name" value="PRK05679.1"/>
    <property type="match status" value="1"/>
</dbReference>
<comment type="pathway">
    <text evidence="2">Cofactor metabolism; pyridoxal 5'-phosphate salvage; pyridoxal 5'-phosphate from pyridoxamine 5'-phosphate: step 1/1.</text>
</comment>
<evidence type="ECO:0000259" key="9">
    <source>
        <dbReference type="Pfam" id="PF10590"/>
    </source>
</evidence>
<evidence type="ECO:0000256" key="6">
    <source>
        <dbReference type="ARBA" id="ARBA00022643"/>
    </source>
</evidence>
<evidence type="ECO:0000256" key="7">
    <source>
        <dbReference type="ARBA" id="ARBA00023002"/>
    </source>
</evidence>
<dbReference type="Gene3D" id="2.30.110.10">
    <property type="entry name" value="Electron Transport, Fmn-binding Protein, Chain A"/>
    <property type="match status" value="1"/>
</dbReference>
<dbReference type="NCBIfam" id="TIGR00558">
    <property type="entry name" value="pdxH"/>
    <property type="match status" value="1"/>
</dbReference>
<dbReference type="GO" id="GO:0010181">
    <property type="term" value="F:FMN binding"/>
    <property type="evidence" value="ECO:0007669"/>
    <property type="project" value="InterPro"/>
</dbReference>
<comment type="pathway">
    <text evidence="3">Cofactor metabolism; pyridoxal 5'-phosphate salvage; pyridoxal 5'-phosphate from pyridoxine 5'-phosphate: step 1/1.</text>
</comment>
<reference evidence="10 11" key="1">
    <citation type="submission" date="2019-12" db="EMBL/GenBank/DDBJ databases">
        <authorList>
            <person name="Floudas D."/>
            <person name="Bentzer J."/>
            <person name="Ahren D."/>
            <person name="Johansson T."/>
            <person name="Persson P."/>
            <person name="Tunlid A."/>
        </authorList>
    </citation>
    <scope>NUCLEOTIDE SEQUENCE [LARGE SCALE GENOMIC DNA]</scope>
    <source>
        <strain evidence="10 11">CBS 102.39</strain>
    </source>
</reference>
<keyword evidence="5" id="KW-0285">Flavoprotein</keyword>
<evidence type="ECO:0000256" key="5">
    <source>
        <dbReference type="ARBA" id="ARBA00022630"/>
    </source>
</evidence>